<proteinExistence type="predicted"/>
<evidence type="ECO:0000313" key="2">
    <source>
        <dbReference type="Proteomes" id="UP000767291"/>
    </source>
</evidence>
<organism evidence="1 2">
    <name type="scientific">Metaclostridioides mangenotii</name>
    <dbReference type="NCBI Taxonomy" id="1540"/>
    <lineage>
        <taxon>Bacteria</taxon>
        <taxon>Bacillati</taxon>
        <taxon>Bacillota</taxon>
        <taxon>Clostridia</taxon>
        <taxon>Peptostreptococcales</taxon>
        <taxon>Peptostreptococcaceae</taxon>
        <taxon>Metaclostridioides</taxon>
    </lineage>
</organism>
<keyword evidence="2" id="KW-1185">Reference proteome</keyword>
<name>A0ABS4E7S7_9FIRM</name>
<accession>A0ABS4E7S7</accession>
<dbReference type="RefSeq" id="WP_209455588.1">
    <property type="nucleotide sequence ID" value="NZ_BAAACS010000017.1"/>
</dbReference>
<protein>
    <submittedName>
        <fullName evidence="1">Uncharacterized protein</fullName>
    </submittedName>
</protein>
<evidence type="ECO:0000313" key="1">
    <source>
        <dbReference type="EMBL" id="MBP1853992.1"/>
    </source>
</evidence>
<dbReference type="Proteomes" id="UP000767291">
    <property type="component" value="Unassembled WGS sequence"/>
</dbReference>
<gene>
    <name evidence="1" type="ORF">J2Z43_000382</name>
</gene>
<reference evidence="1 2" key="1">
    <citation type="submission" date="2021-03" db="EMBL/GenBank/DDBJ databases">
        <title>Genomic Encyclopedia of Type Strains, Phase IV (KMG-IV): sequencing the most valuable type-strain genomes for metagenomic binning, comparative biology and taxonomic classification.</title>
        <authorList>
            <person name="Goeker M."/>
        </authorList>
    </citation>
    <scope>NUCLEOTIDE SEQUENCE [LARGE SCALE GENOMIC DNA]</scope>
    <source>
        <strain evidence="1 2">DSM 1289</strain>
    </source>
</reference>
<comment type="caution">
    <text evidence="1">The sequence shown here is derived from an EMBL/GenBank/DDBJ whole genome shotgun (WGS) entry which is preliminary data.</text>
</comment>
<sequence>MITFDINDANIKFDVQMENYNAIRKLFKFRAIEESKKFKDDCMKNFHSLKQISERGLKLGDKYLTEAFKLGVETIVGYEIITIDVDTFKDIYCDKYLDFYRLFNNYNKSYLIPNKNKKNNIVNIQEIEAAVDKLHSFIQEDFFNIHFAVVDVLLENKITKVRPYIDEESINQSNALFNNYKDGFISKPDECKVVKQIIELNPYREDLYKFLIKEDGDLFNEIDNLTKFLGYSMDEYKEGLMNSYIDSLIENRDSFYDSYDKMKEKIEKYAKYIGCKGESFFVTKLDAIYTFANA</sequence>
<dbReference type="EMBL" id="JAGGJX010000001">
    <property type="protein sequence ID" value="MBP1853992.1"/>
    <property type="molecule type" value="Genomic_DNA"/>
</dbReference>